<gene>
    <name evidence="1" type="ORF">ACFSB2_04075</name>
</gene>
<proteinExistence type="predicted"/>
<name>A0ABW4JBZ6_9BACL</name>
<organism evidence="1 2">
    <name type="scientific">Alicyclobacillus fodiniaquatilis</name>
    <dbReference type="NCBI Taxonomy" id="1661150"/>
    <lineage>
        <taxon>Bacteria</taxon>
        <taxon>Bacillati</taxon>
        <taxon>Bacillota</taxon>
        <taxon>Bacilli</taxon>
        <taxon>Bacillales</taxon>
        <taxon>Alicyclobacillaceae</taxon>
        <taxon>Alicyclobacillus</taxon>
    </lineage>
</organism>
<dbReference type="EMBL" id="JBHUCX010000013">
    <property type="protein sequence ID" value="MFD1673886.1"/>
    <property type="molecule type" value="Genomic_DNA"/>
</dbReference>
<dbReference type="RefSeq" id="WP_377941464.1">
    <property type="nucleotide sequence ID" value="NZ_JBHUCX010000013.1"/>
</dbReference>
<evidence type="ECO:0008006" key="3">
    <source>
        <dbReference type="Google" id="ProtNLM"/>
    </source>
</evidence>
<dbReference type="Proteomes" id="UP001597079">
    <property type="component" value="Unassembled WGS sequence"/>
</dbReference>
<protein>
    <recommendedName>
        <fullName evidence="3">Isochorismatase family protein</fullName>
    </recommendedName>
</protein>
<evidence type="ECO:0000313" key="1">
    <source>
        <dbReference type="EMBL" id="MFD1673886.1"/>
    </source>
</evidence>
<comment type="caution">
    <text evidence="1">The sequence shown here is derived from an EMBL/GenBank/DDBJ whole genome shotgun (WGS) entry which is preliminary data.</text>
</comment>
<sequence length="59" mass="6678">MNKFARLVMDMQNGIAIRFQDNPEMLGAIPKAVETTRQANVLTVDNWIDDLSLNMPETV</sequence>
<evidence type="ECO:0000313" key="2">
    <source>
        <dbReference type="Proteomes" id="UP001597079"/>
    </source>
</evidence>
<keyword evidence="2" id="KW-1185">Reference proteome</keyword>
<reference evidence="2" key="1">
    <citation type="journal article" date="2019" name="Int. J. Syst. Evol. Microbiol.">
        <title>The Global Catalogue of Microorganisms (GCM) 10K type strain sequencing project: providing services to taxonomists for standard genome sequencing and annotation.</title>
        <authorList>
            <consortium name="The Broad Institute Genomics Platform"/>
            <consortium name="The Broad Institute Genome Sequencing Center for Infectious Disease"/>
            <person name="Wu L."/>
            <person name="Ma J."/>
        </authorList>
    </citation>
    <scope>NUCLEOTIDE SEQUENCE [LARGE SCALE GENOMIC DNA]</scope>
    <source>
        <strain evidence="2">CGMCC 1.12286</strain>
    </source>
</reference>
<accession>A0ABW4JBZ6</accession>